<dbReference type="InterPro" id="IPR000192">
    <property type="entry name" value="Aminotrans_V_dom"/>
</dbReference>
<evidence type="ECO:0000256" key="6">
    <source>
        <dbReference type="ARBA" id="ARBA00022679"/>
    </source>
</evidence>
<comment type="cofactor">
    <cofactor evidence="1 12">
        <name>pyridoxal 5'-phosphate</name>
        <dbReference type="ChEBI" id="CHEBI:597326"/>
    </cofactor>
</comment>
<evidence type="ECO:0000256" key="7">
    <source>
        <dbReference type="ARBA" id="ARBA00022723"/>
    </source>
</evidence>
<keyword evidence="7" id="KW-0479">Metal-binding</keyword>
<dbReference type="Gene3D" id="3.40.640.10">
    <property type="entry name" value="Type I PLP-dependent aspartate aminotransferase-like (Major domain)"/>
    <property type="match status" value="1"/>
</dbReference>
<comment type="function">
    <text evidence="2">Catalyzes the removal of elemental sulfur atoms from cysteine to produce alanine. Seems to participate in the biosynthesis of the nitrogenase metalloclusters by providing the inorganic sulfur required for the Fe-S core formation.</text>
</comment>
<keyword evidence="15" id="KW-1185">Reference proteome</keyword>
<evidence type="ECO:0000256" key="3">
    <source>
        <dbReference type="ARBA" id="ARBA00006490"/>
    </source>
</evidence>
<keyword evidence="8" id="KW-0663">Pyridoxal phosphate</keyword>
<dbReference type="EMBL" id="CP042906">
    <property type="protein sequence ID" value="QEX16192.1"/>
    <property type="molecule type" value="Genomic_DNA"/>
</dbReference>
<dbReference type="GO" id="GO:0031071">
    <property type="term" value="F:cysteine desulfurase activity"/>
    <property type="evidence" value="ECO:0007669"/>
    <property type="project" value="UniProtKB-EC"/>
</dbReference>
<dbReference type="GO" id="GO:0046872">
    <property type="term" value="F:metal ion binding"/>
    <property type="evidence" value="ECO:0007669"/>
    <property type="project" value="UniProtKB-KW"/>
</dbReference>
<dbReference type="InterPro" id="IPR016454">
    <property type="entry name" value="Cysteine_dSase"/>
</dbReference>
<evidence type="ECO:0000259" key="13">
    <source>
        <dbReference type="Pfam" id="PF00266"/>
    </source>
</evidence>
<evidence type="ECO:0000256" key="8">
    <source>
        <dbReference type="ARBA" id="ARBA00022898"/>
    </source>
</evidence>
<dbReference type="KEGG" id="htq:FRZ44_14840"/>
<evidence type="ECO:0000256" key="4">
    <source>
        <dbReference type="ARBA" id="ARBA00012239"/>
    </source>
</evidence>
<dbReference type="InterPro" id="IPR020578">
    <property type="entry name" value="Aminotrans_V_PyrdxlP_BS"/>
</dbReference>
<dbReference type="EC" id="2.8.1.7" evidence="4"/>
<name>A0A5J6MFF8_9PROT</name>
<dbReference type="Gene3D" id="3.90.1150.10">
    <property type="entry name" value="Aspartate Aminotransferase, domain 1"/>
    <property type="match status" value="1"/>
</dbReference>
<protein>
    <recommendedName>
        <fullName evidence="5">Cysteine desulfurase</fullName>
        <ecNumber evidence="4">2.8.1.7</ecNumber>
    </recommendedName>
</protein>
<comment type="catalytic activity">
    <reaction evidence="11">
        <text>(sulfur carrier)-H + L-cysteine = (sulfur carrier)-SH + L-alanine</text>
        <dbReference type="Rhea" id="RHEA:43892"/>
        <dbReference type="Rhea" id="RHEA-COMP:14737"/>
        <dbReference type="Rhea" id="RHEA-COMP:14739"/>
        <dbReference type="ChEBI" id="CHEBI:29917"/>
        <dbReference type="ChEBI" id="CHEBI:35235"/>
        <dbReference type="ChEBI" id="CHEBI:57972"/>
        <dbReference type="ChEBI" id="CHEBI:64428"/>
        <dbReference type="EC" id="2.8.1.7"/>
    </reaction>
</comment>
<evidence type="ECO:0000256" key="2">
    <source>
        <dbReference type="ARBA" id="ARBA00003120"/>
    </source>
</evidence>
<dbReference type="PIRSF" id="PIRSF005572">
    <property type="entry name" value="NifS"/>
    <property type="match status" value="1"/>
</dbReference>
<reference evidence="14 15" key="1">
    <citation type="submission" date="2019-08" db="EMBL/GenBank/DDBJ databases">
        <title>Hyperibacter terrae gen. nov., sp. nov. and Hyperibacter viscosus sp. nov., two new members in the family Rhodospirillaceae isolated from the rhizosphere of Hypericum perforatum.</title>
        <authorList>
            <person name="Noviana Z."/>
        </authorList>
    </citation>
    <scope>NUCLEOTIDE SEQUENCE [LARGE SCALE GENOMIC DNA]</scope>
    <source>
        <strain evidence="14 15">R5913</strain>
    </source>
</reference>
<organism evidence="14 15">
    <name type="scientific">Hypericibacter terrae</name>
    <dbReference type="NCBI Taxonomy" id="2602015"/>
    <lineage>
        <taxon>Bacteria</taxon>
        <taxon>Pseudomonadati</taxon>
        <taxon>Pseudomonadota</taxon>
        <taxon>Alphaproteobacteria</taxon>
        <taxon>Rhodospirillales</taxon>
        <taxon>Dongiaceae</taxon>
        <taxon>Hypericibacter</taxon>
    </lineage>
</organism>
<evidence type="ECO:0000256" key="9">
    <source>
        <dbReference type="ARBA" id="ARBA00023004"/>
    </source>
</evidence>
<evidence type="ECO:0000256" key="10">
    <source>
        <dbReference type="ARBA" id="ARBA00023014"/>
    </source>
</evidence>
<evidence type="ECO:0000313" key="15">
    <source>
        <dbReference type="Proteomes" id="UP000326202"/>
    </source>
</evidence>
<dbReference type="InterPro" id="IPR015421">
    <property type="entry name" value="PyrdxlP-dep_Trfase_major"/>
</dbReference>
<sequence>MTRQIYMDYNATAPMHPRVIEAVASSLGQVGNPSSVHRFGRLARRAIEAARENVAGAVGAKPAEILFTSGGSEANNLALKGAGRARILASAVEHDSVLAAASAVERIPVDRDGIVDLTALDRMLNTDPTPALLSVMLANNETGAIQPIAAVVRVARAHGGLVHCDAVQGLGRMAVDLPALDVDFASLSAHKLGGPMGAGALYVRDGIVLQAQIAGGGQERSQRAGTPNLPGIVGFGVVARQSRDDLQAMERIRELRDRLETGLKRLQPSVRIFAEGVARLPNTSCFAVAGLEAEMQVIALDLAGIAVSAGSACSSGRVQSSHVLRAMGVDPTLAGSAIRVSLGWQSEERDIDEFLTAWGSLLVRRAKSLQTETAA</sequence>
<accession>A0A5J6MFF8</accession>
<evidence type="ECO:0000256" key="12">
    <source>
        <dbReference type="RuleBase" id="RU004504"/>
    </source>
</evidence>
<dbReference type="Pfam" id="PF00266">
    <property type="entry name" value="Aminotran_5"/>
    <property type="match status" value="1"/>
</dbReference>
<dbReference type="PROSITE" id="PS00595">
    <property type="entry name" value="AA_TRANSFER_CLASS_5"/>
    <property type="match status" value="1"/>
</dbReference>
<keyword evidence="9" id="KW-0408">Iron</keyword>
<evidence type="ECO:0000313" key="14">
    <source>
        <dbReference type="EMBL" id="QEX16192.1"/>
    </source>
</evidence>
<dbReference type="InterPro" id="IPR015422">
    <property type="entry name" value="PyrdxlP-dep_Trfase_small"/>
</dbReference>
<keyword evidence="10" id="KW-0411">Iron-sulfur</keyword>
<dbReference type="InterPro" id="IPR015424">
    <property type="entry name" value="PyrdxlP-dep_Trfase"/>
</dbReference>
<proteinExistence type="inferred from homology"/>
<dbReference type="Proteomes" id="UP000326202">
    <property type="component" value="Chromosome"/>
</dbReference>
<dbReference type="RefSeq" id="WP_151176578.1">
    <property type="nucleotide sequence ID" value="NZ_CP042906.1"/>
</dbReference>
<evidence type="ECO:0000256" key="1">
    <source>
        <dbReference type="ARBA" id="ARBA00001933"/>
    </source>
</evidence>
<dbReference type="PANTHER" id="PTHR11601:SF34">
    <property type="entry name" value="CYSTEINE DESULFURASE"/>
    <property type="match status" value="1"/>
</dbReference>
<gene>
    <name evidence="14" type="ORF">FRZ44_14840</name>
</gene>
<dbReference type="PANTHER" id="PTHR11601">
    <property type="entry name" value="CYSTEINE DESULFURYLASE FAMILY MEMBER"/>
    <property type="match status" value="1"/>
</dbReference>
<comment type="similarity">
    <text evidence="3">Belongs to the class-V pyridoxal-phosphate-dependent aminotransferase family. NifS/IscS subfamily.</text>
</comment>
<feature type="domain" description="Aminotransferase class V" evidence="13">
    <location>
        <begin position="5"/>
        <end position="354"/>
    </location>
</feature>
<keyword evidence="6" id="KW-0808">Transferase</keyword>
<evidence type="ECO:0000256" key="5">
    <source>
        <dbReference type="ARBA" id="ARBA00013558"/>
    </source>
</evidence>
<evidence type="ECO:0000256" key="11">
    <source>
        <dbReference type="ARBA" id="ARBA00050776"/>
    </source>
</evidence>
<dbReference type="AlphaFoldDB" id="A0A5J6MFF8"/>
<dbReference type="Gene3D" id="1.10.260.50">
    <property type="match status" value="1"/>
</dbReference>
<dbReference type="GO" id="GO:0051536">
    <property type="term" value="F:iron-sulfur cluster binding"/>
    <property type="evidence" value="ECO:0007669"/>
    <property type="project" value="UniProtKB-KW"/>
</dbReference>
<dbReference type="OrthoDB" id="9808002at2"/>
<dbReference type="SUPFAM" id="SSF53383">
    <property type="entry name" value="PLP-dependent transferases"/>
    <property type="match status" value="1"/>
</dbReference>